<comment type="similarity">
    <text evidence="2">Belongs to the ETS family.</text>
</comment>
<dbReference type="InterPro" id="IPR000418">
    <property type="entry name" value="Ets_dom"/>
</dbReference>
<sequence>MSLFPYKLHELLTEMQSNDHLSSIISWTQSGGAFKIHEPLVFEEILLQKYFPRQTQLNSFKRQLLYYGFDNLGDGIFAHPCFLKDKRHLCGQINHTNPTKSQREGKALISSRRVRGKRAKHVIRERLEASAASAITNTKKEEAARTTESAPAFIPSPDPLRSGGTTSPVLSVPLSLVPPLASPLARPGSNNRQGGCDQPSLIPLLLHSSREMPNQYWSRLNNSCAPLSRMVSNEDHCLPASTVVSMEGQNLPLSSTGISSMFPRMKQMPSGLTLSNGPPCCDVVSAARKWRKCWCRKKQ</sequence>
<comment type="similarity">
    <text evidence="5">Belongs to the HSF family.</text>
</comment>
<dbReference type="Proteomes" id="UP001295423">
    <property type="component" value="Unassembled WGS sequence"/>
</dbReference>
<dbReference type="AlphaFoldDB" id="A0AAD2FYF9"/>
<evidence type="ECO:0000313" key="9">
    <source>
        <dbReference type="Proteomes" id="UP001295423"/>
    </source>
</evidence>
<evidence type="ECO:0000256" key="2">
    <source>
        <dbReference type="ARBA" id="ARBA00005562"/>
    </source>
</evidence>
<dbReference type="Pfam" id="PF00447">
    <property type="entry name" value="HSF_DNA-bind"/>
    <property type="match status" value="1"/>
</dbReference>
<comment type="caution">
    <text evidence="8">The sequence shown here is derived from an EMBL/GenBank/DDBJ whole genome shotgun (WGS) entry which is preliminary data.</text>
</comment>
<feature type="region of interest" description="Disordered" evidence="6">
    <location>
        <begin position="136"/>
        <end position="165"/>
    </location>
</feature>
<name>A0AAD2FYF9_9STRA</name>
<gene>
    <name evidence="8" type="ORF">CYCCA115_LOCUS16360</name>
</gene>
<dbReference type="PROSITE" id="PS50061">
    <property type="entry name" value="ETS_DOMAIN_3"/>
    <property type="match status" value="1"/>
</dbReference>
<dbReference type="SMART" id="SM00415">
    <property type="entry name" value="HSF"/>
    <property type="match status" value="1"/>
</dbReference>
<proteinExistence type="inferred from homology"/>
<evidence type="ECO:0000259" key="7">
    <source>
        <dbReference type="PROSITE" id="PS50061"/>
    </source>
</evidence>
<protein>
    <recommendedName>
        <fullName evidence="7">ETS domain-containing protein</fullName>
    </recommendedName>
</protein>
<dbReference type="PANTHER" id="PTHR10015:SF206">
    <property type="entry name" value="HSF-TYPE DNA-BINDING DOMAIN-CONTAINING PROTEIN"/>
    <property type="match status" value="1"/>
</dbReference>
<dbReference type="EMBL" id="CAKOGP040001925">
    <property type="protein sequence ID" value="CAJ1956713.1"/>
    <property type="molecule type" value="Genomic_DNA"/>
</dbReference>
<evidence type="ECO:0000256" key="6">
    <source>
        <dbReference type="SAM" id="MobiDB-lite"/>
    </source>
</evidence>
<evidence type="ECO:0000256" key="3">
    <source>
        <dbReference type="ARBA" id="ARBA00023125"/>
    </source>
</evidence>
<dbReference type="SUPFAM" id="SSF46785">
    <property type="entry name" value="Winged helix' DNA-binding domain"/>
    <property type="match status" value="1"/>
</dbReference>
<evidence type="ECO:0000256" key="4">
    <source>
        <dbReference type="ARBA" id="ARBA00023242"/>
    </source>
</evidence>
<evidence type="ECO:0000313" key="8">
    <source>
        <dbReference type="EMBL" id="CAJ1956713.1"/>
    </source>
</evidence>
<keyword evidence="3" id="KW-0238">DNA-binding</keyword>
<dbReference type="GO" id="GO:0005634">
    <property type="term" value="C:nucleus"/>
    <property type="evidence" value="ECO:0007669"/>
    <property type="project" value="UniProtKB-SubCell"/>
</dbReference>
<accession>A0AAD2FYF9</accession>
<keyword evidence="4" id="KW-0539">Nucleus</keyword>
<evidence type="ECO:0000256" key="5">
    <source>
        <dbReference type="RuleBase" id="RU004020"/>
    </source>
</evidence>
<dbReference type="GO" id="GO:0043565">
    <property type="term" value="F:sequence-specific DNA binding"/>
    <property type="evidence" value="ECO:0007669"/>
    <property type="project" value="InterPro"/>
</dbReference>
<organism evidence="8 9">
    <name type="scientific">Cylindrotheca closterium</name>
    <dbReference type="NCBI Taxonomy" id="2856"/>
    <lineage>
        <taxon>Eukaryota</taxon>
        <taxon>Sar</taxon>
        <taxon>Stramenopiles</taxon>
        <taxon>Ochrophyta</taxon>
        <taxon>Bacillariophyta</taxon>
        <taxon>Bacillariophyceae</taxon>
        <taxon>Bacillariophycidae</taxon>
        <taxon>Bacillariales</taxon>
        <taxon>Bacillariaceae</taxon>
        <taxon>Cylindrotheca</taxon>
    </lineage>
</organism>
<dbReference type="Gene3D" id="1.10.10.10">
    <property type="entry name" value="Winged helix-like DNA-binding domain superfamily/Winged helix DNA-binding domain"/>
    <property type="match status" value="1"/>
</dbReference>
<dbReference type="GO" id="GO:0003700">
    <property type="term" value="F:DNA-binding transcription factor activity"/>
    <property type="evidence" value="ECO:0007669"/>
    <property type="project" value="InterPro"/>
</dbReference>
<dbReference type="PANTHER" id="PTHR10015">
    <property type="entry name" value="HEAT SHOCK TRANSCRIPTION FACTOR"/>
    <property type="match status" value="1"/>
</dbReference>
<evidence type="ECO:0000256" key="1">
    <source>
        <dbReference type="ARBA" id="ARBA00004123"/>
    </source>
</evidence>
<reference evidence="8" key="1">
    <citation type="submission" date="2023-08" db="EMBL/GenBank/DDBJ databases">
        <authorList>
            <person name="Audoor S."/>
            <person name="Bilcke G."/>
        </authorList>
    </citation>
    <scope>NUCLEOTIDE SEQUENCE</scope>
</reference>
<dbReference type="InterPro" id="IPR036390">
    <property type="entry name" value="WH_DNA-bd_sf"/>
</dbReference>
<dbReference type="InterPro" id="IPR000232">
    <property type="entry name" value="HSF_DNA-bd"/>
</dbReference>
<dbReference type="InterPro" id="IPR036388">
    <property type="entry name" value="WH-like_DNA-bd_sf"/>
</dbReference>
<feature type="domain" description="ETS" evidence="7">
    <location>
        <begin position="6"/>
        <end position="67"/>
    </location>
</feature>
<keyword evidence="9" id="KW-1185">Reference proteome</keyword>
<comment type="subcellular location">
    <subcellularLocation>
        <location evidence="1">Nucleus</location>
    </subcellularLocation>
</comment>